<protein>
    <submittedName>
        <fullName evidence="2">Cardiolipin synthetase</fullName>
    </submittedName>
</protein>
<dbReference type="SUPFAM" id="SSF56024">
    <property type="entry name" value="Phospholipase D/nuclease"/>
    <property type="match status" value="1"/>
</dbReference>
<accession>A0A517PVX8</accession>
<dbReference type="EMBL" id="CP036266">
    <property type="protein sequence ID" value="QDT23521.1"/>
    <property type="molecule type" value="Genomic_DNA"/>
</dbReference>
<dbReference type="GO" id="GO:0030572">
    <property type="term" value="F:phosphatidyltransferase activity"/>
    <property type="evidence" value="ECO:0007669"/>
    <property type="project" value="UniProtKB-ARBA"/>
</dbReference>
<dbReference type="InterPro" id="IPR047955">
    <property type="entry name" value="DrmC-like"/>
</dbReference>
<dbReference type="Pfam" id="PF13091">
    <property type="entry name" value="PLDc_2"/>
    <property type="match status" value="1"/>
</dbReference>
<gene>
    <name evidence="2" type="ORF">HG66A1_53420</name>
</gene>
<dbReference type="PROSITE" id="PS50035">
    <property type="entry name" value="PLD"/>
    <property type="match status" value="1"/>
</dbReference>
<name>A0A517PVX8_9PLAN</name>
<proteinExistence type="predicted"/>
<dbReference type="NCBIfam" id="NF038319">
    <property type="entry name" value="DISARM_DrmC_I"/>
    <property type="match status" value="1"/>
</dbReference>
<keyword evidence="3" id="KW-1185">Reference proteome</keyword>
<dbReference type="Gene3D" id="3.30.870.10">
    <property type="entry name" value="Endonuclease Chain A"/>
    <property type="match status" value="1"/>
</dbReference>
<sequence length="272" mass="29819">MPNRELRAISDDGEILNTDLWKTIADIGIELHPDRVNTIADKLANISSIDEFYQVSSSFGPVSNRTMMDALEKAWRKDPEVLPLELAAALRGASGTAAIMEKREAVEMVWTGPFTGLVASRHTEQVLLEVIGAAKWRLFIVSFVAYDIDSVKKALQEAIGRNVKINILLESSKDHGGKIDIDSIDAFKKAIPSANMYAWKSKSKSSDQWNGAVHAKCAVADGSLAFITSANLTRAAMEKNMELGVLVRGGNLPEKLELHLDAMVSTRVIEKI</sequence>
<evidence type="ECO:0000313" key="2">
    <source>
        <dbReference type="EMBL" id="QDT23521.1"/>
    </source>
</evidence>
<evidence type="ECO:0000313" key="3">
    <source>
        <dbReference type="Proteomes" id="UP000320421"/>
    </source>
</evidence>
<organism evidence="2 3">
    <name type="scientific">Gimesia chilikensis</name>
    <dbReference type="NCBI Taxonomy" id="2605989"/>
    <lineage>
        <taxon>Bacteria</taxon>
        <taxon>Pseudomonadati</taxon>
        <taxon>Planctomycetota</taxon>
        <taxon>Planctomycetia</taxon>
        <taxon>Planctomycetales</taxon>
        <taxon>Planctomycetaceae</taxon>
        <taxon>Gimesia</taxon>
    </lineage>
</organism>
<dbReference type="InterPro" id="IPR001736">
    <property type="entry name" value="PLipase_D/transphosphatidylase"/>
</dbReference>
<dbReference type="Proteomes" id="UP000320421">
    <property type="component" value="Chromosome"/>
</dbReference>
<dbReference type="PANTHER" id="PTHR21248:SF22">
    <property type="entry name" value="PHOSPHOLIPASE D"/>
    <property type="match status" value="1"/>
</dbReference>
<dbReference type="InterPro" id="IPR025202">
    <property type="entry name" value="PLD-like_dom"/>
</dbReference>
<dbReference type="GO" id="GO:0032049">
    <property type="term" value="P:cardiolipin biosynthetic process"/>
    <property type="evidence" value="ECO:0007669"/>
    <property type="project" value="UniProtKB-ARBA"/>
</dbReference>
<evidence type="ECO:0000259" key="1">
    <source>
        <dbReference type="PROSITE" id="PS50035"/>
    </source>
</evidence>
<dbReference type="PANTHER" id="PTHR21248">
    <property type="entry name" value="CARDIOLIPIN SYNTHASE"/>
    <property type="match status" value="1"/>
</dbReference>
<feature type="domain" description="PLD phosphodiesterase" evidence="1">
    <location>
        <begin position="209"/>
        <end position="236"/>
    </location>
</feature>
<dbReference type="AlphaFoldDB" id="A0A517PVX8"/>
<reference evidence="2 3" key="1">
    <citation type="submission" date="2019-02" db="EMBL/GenBank/DDBJ databases">
        <title>Deep-cultivation of Planctomycetes and their phenomic and genomic characterization uncovers novel biology.</title>
        <authorList>
            <person name="Wiegand S."/>
            <person name="Jogler M."/>
            <person name="Boedeker C."/>
            <person name="Pinto D."/>
            <person name="Vollmers J."/>
            <person name="Rivas-Marin E."/>
            <person name="Kohn T."/>
            <person name="Peeters S.H."/>
            <person name="Heuer A."/>
            <person name="Rast P."/>
            <person name="Oberbeckmann S."/>
            <person name="Bunk B."/>
            <person name="Jeske O."/>
            <person name="Meyerdierks A."/>
            <person name="Storesund J.E."/>
            <person name="Kallscheuer N."/>
            <person name="Luecker S."/>
            <person name="Lage O.M."/>
            <person name="Pohl T."/>
            <person name="Merkel B.J."/>
            <person name="Hornburger P."/>
            <person name="Mueller R.-W."/>
            <person name="Bruemmer F."/>
            <person name="Labrenz M."/>
            <person name="Spormann A.M."/>
            <person name="Op den Camp H."/>
            <person name="Overmann J."/>
            <person name="Amann R."/>
            <person name="Jetten M.S.M."/>
            <person name="Mascher T."/>
            <person name="Medema M.H."/>
            <person name="Devos D.P."/>
            <person name="Kaster A.-K."/>
            <person name="Ovreas L."/>
            <person name="Rohde M."/>
            <person name="Galperin M.Y."/>
            <person name="Jogler C."/>
        </authorList>
    </citation>
    <scope>NUCLEOTIDE SEQUENCE [LARGE SCALE GENOMIC DNA]</scope>
    <source>
        <strain evidence="2 3">HG66A1</strain>
    </source>
</reference>
<dbReference type="CDD" id="cd09132">
    <property type="entry name" value="PLDc_unchar4"/>
    <property type="match status" value="1"/>
</dbReference>